<dbReference type="Gene3D" id="1.50.10.10">
    <property type="match status" value="1"/>
</dbReference>
<name>A0ABR2X185_9FUNG</name>
<dbReference type="SUPFAM" id="SSF48208">
    <property type="entry name" value="Six-hairpin glycosidases"/>
    <property type="match status" value="1"/>
</dbReference>
<evidence type="ECO:0000256" key="3">
    <source>
        <dbReference type="SAM" id="SignalP"/>
    </source>
</evidence>
<keyword evidence="5" id="KW-1185">Reference proteome</keyword>
<dbReference type="PRINTS" id="PR00744">
    <property type="entry name" value="GLHYDRLASE37"/>
</dbReference>
<dbReference type="InterPro" id="IPR008928">
    <property type="entry name" value="6-hairpin_glycosidase_sf"/>
</dbReference>
<evidence type="ECO:0000256" key="2">
    <source>
        <dbReference type="RuleBase" id="RU361180"/>
    </source>
</evidence>
<comment type="caution">
    <text evidence="4">The sequence shown here is derived from an EMBL/GenBank/DDBJ whole genome shotgun (WGS) entry which is preliminary data.</text>
</comment>
<comment type="catalytic activity">
    <reaction evidence="2">
        <text>alpha,alpha-trehalose + H2O = alpha-D-glucose + beta-D-glucose</text>
        <dbReference type="Rhea" id="RHEA:32675"/>
        <dbReference type="ChEBI" id="CHEBI:15377"/>
        <dbReference type="ChEBI" id="CHEBI:15903"/>
        <dbReference type="ChEBI" id="CHEBI:16551"/>
        <dbReference type="ChEBI" id="CHEBI:17925"/>
        <dbReference type="EC" id="3.2.1.28"/>
    </reaction>
</comment>
<dbReference type="InterPro" id="IPR001661">
    <property type="entry name" value="Glyco_hydro_37"/>
</dbReference>
<accession>A0ABR2X185</accession>
<organism evidence="4 5">
    <name type="scientific">Basidiobolus ranarum</name>
    <dbReference type="NCBI Taxonomy" id="34480"/>
    <lineage>
        <taxon>Eukaryota</taxon>
        <taxon>Fungi</taxon>
        <taxon>Fungi incertae sedis</taxon>
        <taxon>Zoopagomycota</taxon>
        <taxon>Entomophthoromycotina</taxon>
        <taxon>Basidiobolomycetes</taxon>
        <taxon>Basidiobolales</taxon>
        <taxon>Basidiobolaceae</taxon>
        <taxon>Basidiobolus</taxon>
    </lineage>
</organism>
<reference evidence="4 5" key="1">
    <citation type="submission" date="2023-04" db="EMBL/GenBank/DDBJ databases">
        <title>Genome of Basidiobolus ranarum AG-B5.</title>
        <authorList>
            <person name="Stajich J.E."/>
            <person name="Carter-House D."/>
            <person name="Gryganskyi A."/>
        </authorList>
    </citation>
    <scope>NUCLEOTIDE SEQUENCE [LARGE SCALE GENOMIC DNA]</scope>
    <source>
        <strain evidence="4 5">AG-B5</strain>
    </source>
</reference>
<keyword evidence="3" id="KW-0732">Signal</keyword>
<feature type="chain" id="PRO_5047482985" description="Trehalase" evidence="3">
    <location>
        <begin position="23"/>
        <end position="636"/>
    </location>
</feature>
<dbReference type="PANTHER" id="PTHR23403">
    <property type="entry name" value="TREHALASE"/>
    <property type="match status" value="1"/>
</dbReference>
<evidence type="ECO:0000256" key="1">
    <source>
        <dbReference type="ARBA" id="ARBA00005615"/>
    </source>
</evidence>
<evidence type="ECO:0000313" key="5">
    <source>
        <dbReference type="Proteomes" id="UP001479436"/>
    </source>
</evidence>
<gene>
    <name evidence="4" type="ORF">K7432_002632</name>
</gene>
<evidence type="ECO:0000313" key="4">
    <source>
        <dbReference type="EMBL" id="KAK9767532.1"/>
    </source>
</evidence>
<feature type="signal peptide" evidence="3">
    <location>
        <begin position="1"/>
        <end position="22"/>
    </location>
</feature>
<dbReference type="EMBL" id="JASJQH010000072">
    <property type="protein sequence ID" value="KAK9767532.1"/>
    <property type="molecule type" value="Genomic_DNA"/>
</dbReference>
<dbReference type="EC" id="3.2.1.28" evidence="2"/>
<protein>
    <recommendedName>
        <fullName evidence="2">Trehalase</fullName>
        <ecNumber evidence="2">3.2.1.28</ecNumber>
    </recommendedName>
    <alternativeName>
        <fullName evidence="2">Alpha-trehalose glucohydrolase</fullName>
    </alternativeName>
</protein>
<dbReference type="Pfam" id="PF01204">
    <property type="entry name" value="Trehalase"/>
    <property type="match status" value="2"/>
</dbReference>
<comment type="similarity">
    <text evidence="1 2">Belongs to the glycosyl hydrolase 37 family.</text>
</comment>
<dbReference type="PANTHER" id="PTHR23403:SF1">
    <property type="entry name" value="TREHALASE"/>
    <property type="match status" value="1"/>
</dbReference>
<dbReference type="Proteomes" id="UP001479436">
    <property type="component" value="Unassembled WGS sequence"/>
</dbReference>
<keyword evidence="2" id="KW-0326">Glycosidase</keyword>
<dbReference type="InterPro" id="IPR012341">
    <property type="entry name" value="6hp_glycosidase-like_sf"/>
</dbReference>
<keyword evidence="2" id="KW-0378">Hydrolase</keyword>
<sequence length="636" mass="73100">MKRIHFLFFLGVISGRLATAYGQVQKDGNQIAITPPVEIPTSDEVLEGDDEVKSCDSPIYCPGPFLDRIQRAKLFDDSKTFVDRGTKRPVNEVLTAFYKLPRNATRATLKKFIEKYFVDNENDLVTTELPDFNPNPSFLRRIKDQYLKGFGSYVHSFWKTLTRTMAQKLPCEGCVTSLIQIPRPFIIPGGRFKEIYYWVRARDTYFVLEGLLLGELNTISKDMILNFLDIVDKYGFMPNGARVYYLNRSQPPLLTQMVKIYMDKTKDIDLLMRALPTLDKEYHYWKSKHSVKVQDRLGTIHELTRYNVDNKYPRPESYHEDIITVEYAGFNVSKQKELYADIATGAETGWDYSTRFVTLIPKGDEAPEEILRTLNTRMVVPVDLNSIMYMNEQALSDFHRIIANSRMSGKSKNLENYYRVAAQQRRRSVLALLWDETDRVFYDYNLSSHAIEKSLTPANYWPFWAGIFPDDFFKRPADIIKTFEAVEDYGEEYPGGIPITMTASTLQWDFPNSWPPLVFVVLKAITEVERRLTFGQLRERLHQLGLTIAQVLINSTYCGWRLTGGEIPGILTKLRNVTDSGKLFEKYDATKLGIPGGGGEYTVQDGFGWTNGVTLWTLNQFGDELQAPQSCVEISR</sequence>
<proteinExistence type="inferred from homology"/>